<dbReference type="EMBL" id="JANJYI010000001">
    <property type="protein sequence ID" value="KAK2663103.1"/>
    <property type="molecule type" value="Genomic_DNA"/>
</dbReference>
<keyword evidence="11" id="KW-1185">Reference proteome</keyword>
<gene>
    <name evidence="10" type="ORF">Ddye_001677</name>
</gene>
<accession>A0AAE0CU82</accession>
<dbReference type="GO" id="GO:0005634">
    <property type="term" value="C:nucleus"/>
    <property type="evidence" value="ECO:0007669"/>
    <property type="project" value="UniProtKB-SubCell"/>
</dbReference>
<feature type="domain" description="DDE Tnp4" evidence="8">
    <location>
        <begin position="181"/>
        <end position="312"/>
    </location>
</feature>
<dbReference type="PANTHER" id="PTHR22930">
    <property type="match status" value="1"/>
</dbReference>
<evidence type="ECO:0000256" key="1">
    <source>
        <dbReference type="ARBA" id="ARBA00001968"/>
    </source>
</evidence>
<evidence type="ECO:0000313" key="10">
    <source>
        <dbReference type="EMBL" id="KAK2663103.1"/>
    </source>
</evidence>
<feature type="domain" description="DUF8040" evidence="9">
    <location>
        <begin position="51"/>
        <end position="144"/>
    </location>
</feature>
<dbReference type="Proteomes" id="UP001280121">
    <property type="component" value="Unassembled WGS sequence"/>
</dbReference>
<comment type="caution">
    <text evidence="10">The sequence shown here is derived from an EMBL/GenBank/DDBJ whole genome shotgun (WGS) entry which is preliminary data.</text>
</comment>
<comment type="subcellular location">
    <subcellularLocation>
        <location evidence="2">Nucleus</location>
    </subcellularLocation>
</comment>
<keyword evidence="5" id="KW-0479">Metal-binding</keyword>
<proteinExistence type="inferred from homology"/>
<dbReference type="AlphaFoldDB" id="A0AAE0CU82"/>
<reference evidence="10" key="1">
    <citation type="journal article" date="2023" name="Plant J.">
        <title>Genome sequences and population genomics provide insights into the demographic history, inbreeding, and mutation load of two 'living fossil' tree species of Dipteronia.</title>
        <authorList>
            <person name="Feng Y."/>
            <person name="Comes H.P."/>
            <person name="Chen J."/>
            <person name="Zhu S."/>
            <person name="Lu R."/>
            <person name="Zhang X."/>
            <person name="Li P."/>
            <person name="Qiu J."/>
            <person name="Olsen K.M."/>
            <person name="Qiu Y."/>
        </authorList>
    </citation>
    <scope>NUCLEOTIDE SEQUENCE</scope>
    <source>
        <strain evidence="10">KIB01</strain>
    </source>
</reference>
<keyword evidence="7" id="KW-0539">Nucleus</keyword>
<name>A0AAE0CU82_9ROSI</name>
<dbReference type="GO" id="GO:0004518">
    <property type="term" value="F:nuclease activity"/>
    <property type="evidence" value="ECO:0007669"/>
    <property type="project" value="UniProtKB-KW"/>
</dbReference>
<dbReference type="InterPro" id="IPR045249">
    <property type="entry name" value="HARBI1-like"/>
</dbReference>
<keyword evidence="4" id="KW-0540">Nuclease</keyword>
<evidence type="ECO:0000259" key="9">
    <source>
        <dbReference type="Pfam" id="PF26138"/>
    </source>
</evidence>
<evidence type="ECO:0008006" key="12">
    <source>
        <dbReference type="Google" id="ProtNLM"/>
    </source>
</evidence>
<dbReference type="Pfam" id="PF13359">
    <property type="entry name" value="DDE_Tnp_4"/>
    <property type="match status" value="1"/>
</dbReference>
<evidence type="ECO:0000256" key="3">
    <source>
        <dbReference type="ARBA" id="ARBA00006958"/>
    </source>
</evidence>
<dbReference type="InterPro" id="IPR058353">
    <property type="entry name" value="DUF8040"/>
</dbReference>
<evidence type="ECO:0000256" key="5">
    <source>
        <dbReference type="ARBA" id="ARBA00022723"/>
    </source>
</evidence>
<evidence type="ECO:0000256" key="7">
    <source>
        <dbReference type="ARBA" id="ARBA00023242"/>
    </source>
</evidence>
<evidence type="ECO:0000313" key="11">
    <source>
        <dbReference type="Proteomes" id="UP001280121"/>
    </source>
</evidence>
<comment type="cofactor">
    <cofactor evidence="1">
        <name>a divalent metal cation</name>
        <dbReference type="ChEBI" id="CHEBI:60240"/>
    </cofactor>
</comment>
<evidence type="ECO:0000256" key="2">
    <source>
        <dbReference type="ARBA" id="ARBA00004123"/>
    </source>
</evidence>
<dbReference type="GO" id="GO:0016787">
    <property type="term" value="F:hydrolase activity"/>
    <property type="evidence" value="ECO:0007669"/>
    <property type="project" value="UniProtKB-KW"/>
</dbReference>
<protein>
    <recommendedName>
        <fullName evidence="12">DDE Tnp4 domain-containing protein</fullName>
    </recommendedName>
</protein>
<keyword evidence="6" id="KW-0378">Hydrolase</keyword>
<dbReference type="InterPro" id="IPR027806">
    <property type="entry name" value="HARBI1_dom"/>
</dbReference>
<evidence type="ECO:0000256" key="4">
    <source>
        <dbReference type="ARBA" id="ARBA00022722"/>
    </source>
</evidence>
<evidence type="ECO:0000259" key="8">
    <source>
        <dbReference type="Pfam" id="PF13359"/>
    </source>
</evidence>
<evidence type="ECO:0000256" key="6">
    <source>
        <dbReference type="ARBA" id="ARBA00022801"/>
    </source>
</evidence>
<dbReference type="Pfam" id="PF26138">
    <property type="entry name" value="DUF8040"/>
    <property type="match status" value="1"/>
</dbReference>
<dbReference type="PANTHER" id="PTHR22930:SF221">
    <property type="entry name" value="NUCLEASE HARBI1"/>
    <property type="match status" value="1"/>
</dbReference>
<sequence>MDIDSEEEIEEHIVEQAIRDEIEFNEVVLSVARATVYHHNNFLIKKPCTNSPRTRWMFIMEILNGNDRRCHEHFRMEKHVFVKLCDRFRCYRLTSTEGVRLEEVVGMFLMILGHGVGNIIIQEKFQHSSETMSRQFGIVLEKMTMLALDEIRPPREFSEVPHYIRSNPKYWTCFKDCIRAIDGTHVRVSLPVDEQIPYIRRKGFPSQNIMVMCGFDMLFTFVWLGWEGSAHDAHKFLEALRNTELKFPIPLDDKYYLVDAGYPNMKGYLASYKGERYHLPIFCTSGEPTGSRETINYVYSSLRSVIERYFALHNFIRRDAIADVEFESYNEDEDYMPKDEESFMNLTIDESEMGVVRDKIARELMIV</sequence>
<dbReference type="GO" id="GO:0046872">
    <property type="term" value="F:metal ion binding"/>
    <property type="evidence" value="ECO:0007669"/>
    <property type="project" value="UniProtKB-KW"/>
</dbReference>
<comment type="similarity">
    <text evidence="3">Belongs to the HARBI1 family.</text>
</comment>
<organism evidence="10 11">
    <name type="scientific">Dipteronia dyeriana</name>
    <dbReference type="NCBI Taxonomy" id="168575"/>
    <lineage>
        <taxon>Eukaryota</taxon>
        <taxon>Viridiplantae</taxon>
        <taxon>Streptophyta</taxon>
        <taxon>Embryophyta</taxon>
        <taxon>Tracheophyta</taxon>
        <taxon>Spermatophyta</taxon>
        <taxon>Magnoliopsida</taxon>
        <taxon>eudicotyledons</taxon>
        <taxon>Gunneridae</taxon>
        <taxon>Pentapetalae</taxon>
        <taxon>rosids</taxon>
        <taxon>malvids</taxon>
        <taxon>Sapindales</taxon>
        <taxon>Sapindaceae</taxon>
        <taxon>Hippocastanoideae</taxon>
        <taxon>Acereae</taxon>
        <taxon>Dipteronia</taxon>
    </lineage>
</organism>